<feature type="compositionally biased region" description="Basic and acidic residues" evidence="2">
    <location>
        <begin position="155"/>
        <end position="167"/>
    </location>
</feature>
<feature type="coiled-coil region" evidence="1">
    <location>
        <begin position="28"/>
        <end position="94"/>
    </location>
</feature>
<reference evidence="3" key="1">
    <citation type="submission" date="2016-03" db="EMBL/GenBank/DDBJ databases">
        <title>Gut transcriptome analysis on engorged females of Ornithodoros mimon (Acari: Argasidae) and phylogenetic inferences of soft ticks.</title>
        <authorList>
            <person name="Landulfo G.A."/>
            <person name="Giovanni D."/>
            <person name="Carvalho E."/>
            <person name="Junqueira-de-Azevedo I."/>
            <person name="Patane J."/>
            <person name="Mendoca R."/>
            <person name="Barros-Battesti D."/>
        </authorList>
    </citation>
    <scope>NUCLEOTIDE SEQUENCE</scope>
    <source>
        <strain evidence="3">Females</strain>
        <tissue evidence="3">Gut</tissue>
    </source>
</reference>
<feature type="non-terminal residue" evidence="3">
    <location>
        <position position="167"/>
    </location>
</feature>
<evidence type="ECO:0000256" key="2">
    <source>
        <dbReference type="SAM" id="MobiDB-lite"/>
    </source>
</evidence>
<keyword evidence="1" id="KW-0175">Coiled coil</keyword>
<dbReference type="EMBL" id="GEIB01000976">
    <property type="protein sequence ID" value="JAR87076.1"/>
    <property type="molecule type" value="Transcribed_RNA"/>
</dbReference>
<proteinExistence type="predicted"/>
<name>A0A147B8G0_9ACAR</name>
<evidence type="ECO:0000313" key="3">
    <source>
        <dbReference type="EMBL" id="JAR87076.1"/>
    </source>
</evidence>
<evidence type="ECO:0000256" key="1">
    <source>
        <dbReference type="SAM" id="Coils"/>
    </source>
</evidence>
<feature type="region of interest" description="Disordered" evidence="2">
    <location>
        <begin position="148"/>
        <end position="167"/>
    </location>
</feature>
<organism evidence="3">
    <name type="scientific">Alectorobius mimon</name>
    <dbReference type="NCBI Taxonomy" id="360319"/>
    <lineage>
        <taxon>Eukaryota</taxon>
        <taxon>Metazoa</taxon>
        <taxon>Ecdysozoa</taxon>
        <taxon>Arthropoda</taxon>
        <taxon>Chelicerata</taxon>
        <taxon>Arachnida</taxon>
        <taxon>Acari</taxon>
        <taxon>Parasitiformes</taxon>
        <taxon>Ixodida</taxon>
        <taxon>Ixodoidea</taxon>
        <taxon>Argasidae</taxon>
        <taxon>Ornithodorinae</taxon>
        <taxon>Alectorobius</taxon>
    </lineage>
</organism>
<sequence length="167" mass="19219">ESLQGRYNEIVYKHRNLEEQFHFTCEEKEVLSQRLAELEDELTSVRETARVLKQQASAAEHESVGFVDSLKVEHEQLKQQFHRLKSEHQKAEERLVGAAADAQQSSALKAQLEDANAVISSLKEGSKESVQEILNLRRETDELKNRLASSLQQFDGKETKWSQERDQ</sequence>
<feature type="non-terminal residue" evidence="3">
    <location>
        <position position="1"/>
    </location>
</feature>
<accession>A0A147B8G0</accession>
<protein>
    <submittedName>
        <fullName evidence="3">Uncharacterized protein</fullName>
    </submittedName>
</protein>
<dbReference type="AlphaFoldDB" id="A0A147B8G0"/>